<dbReference type="AlphaFoldDB" id="N4U130"/>
<evidence type="ECO:0000256" key="20">
    <source>
        <dbReference type="ARBA" id="ARBA00044279"/>
    </source>
</evidence>
<dbReference type="CDD" id="cd23794">
    <property type="entry name" value="UBCc_UBE2F_UBE2M"/>
    <property type="match status" value="1"/>
</dbReference>
<evidence type="ECO:0000256" key="3">
    <source>
        <dbReference type="ARBA" id="ARBA00012543"/>
    </source>
</evidence>
<dbReference type="GO" id="GO:0071555">
    <property type="term" value="P:cell wall organization"/>
    <property type="evidence" value="ECO:0007669"/>
    <property type="project" value="UniProtKB-KW"/>
</dbReference>
<dbReference type="HOGENOM" id="CLU_004760_0_0_1"/>
<keyword evidence="4" id="KW-1003">Cell membrane</keyword>
<name>N4U130_FUSC1</name>
<dbReference type="CDD" id="cd04190">
    <property type="entry name" value="Chitin_synth_C"/>
    <property type="match status" value="1"/>
</dbReference>
<keyword evidence="11 25" id="KW-1133">Transmembrane helix</keyword>
<dbReference type="GO" id="GO:0005886">
    <property type="term" value="C:plasma membrane"/>
    <property type="evidence" value="ECO:0007669"/>
    <property type="project" value="UniProtKB-SubCell"/>
</dbReference>
<evidence type="ECO:0000256" key="2">
    <source>
        <dbReference type="ARBA" id="ARBA00005032"/>
    </source>
</evidence>
<dbReference type="SUPFAM" id="SSF53448">
    <property type="entry name" value="Nucleotide-diphospho-sugar transferases"/>
    <property type="match status" value="1"/>
</dbReference>
<evidence type="ECO:0000256" key="12">
    <source>
        <dbReference type="ARBA" id="ARBA00023136"/>
    </source>
</evidence>
<dbReference type="InterPro" id="IPR023313">
    <property type="entry name" value="UBQ-conjugating_AS"/>
</dbReference>
<evidence type="ECO:0000256" key="7">
    <source>
        <dbReference type="ARBA" id="ARBA00022692"/>
    </source>
</evidence>
<dbReference type="VEuPathDB" id="FungiDB:FOC1_g10012728"/>
<dbReference type="InterPro" id="IPR000608">
    <property type="entry name" value="UBC"/>
</dbReference>
<evidence type="ECO:0000256" key="8">
    <source>
        <dbReference type="ARBA" id="ARBA00022741"/>
    </source>
</evidence>
<dbReference type="PROSITE" id="PS00183">
    <property type="entry name" value="UBC_1"/>
    <property type="match status" value="1"/>
</dbReference>
<evidence type="ECO:0000256" key="9">
    <source>
        <dbReference type="ARBA" id="ARBA00022786"/>
    </source>
</evidence>
<dbReference type="InterPro" id="IPR013616">
    <property type="entry name" value="Chitin_synth_N"/>
</dbReference>
<feature type="transmembrane region" description="Helical" evidence="25">
    <location>
        <begin position="688"/>
        <end position="711"/>
    </location>
</feature>
<dbReference type="GO" id="GO:0061654">
    <property type="term" value="F:NEDD8 conjugating enzyme activity"/>
    <property type="evidence" value="ECO:0007669"/>
    <property type="project" value="UniProtKB-EC"/>
</dbReference>
<comment type="catalytic activity">
    <reaction evidence="22">
        <text>[(1-&gt;4)-N-acetyl-beta-D-glucosaminyl](n) + UDP-N-acetyl-alpha-D-glucosamine = [(1-&gt;4)-N-acetyl-beta-D-glucosaminyl](n+1) + UDP + H(+)</text>
        <dbReference type="Rhea" id="RHEA:16637"/>
        <dbReference type="Rhea" id="RHEA-COMP:9593"/>
        <dbReference type="Rhea" id="RHEA-COMP:9595"/>
        <dbReference type="ChEBI" id="CHEBI:15378"/>
        <dbReference type="ChEBI" id="CHEBI:17029"/>
        <dbReference type="ChEBI" id="CHEBI:57705"/>
        <dbReference type="ChEBI" id="CHEBI:58223"/>
        <dbReference type="EC" id="2.4.1.16"/>
    </reaction>
    <physiologicalReaction direction="left-to-right" evidence="22">
        <dbReference type="Rhea" id="RHEA:16638"/>
    </physiologicalReaction>
</comment>
<dbReference type="GO" id="GO:0005524">
    <property type="term" value="F:ATP binding"/>
    <property type="evidence" value="ECO:0007669"/>
    <property type="project" value="UniProtKB-KW"/>
</dbReference>
<keyword evidence="13" id="KW-0325">Glycoprotein</keyword>
<evidence type="ECO:0000256" key="15">
    <source>
        <dbReference type="ARBA" id="ARBA00038055"/>
    </source>
</evidence>
<comment type="catalytic activity">
    <reaction evidence="16">
        <text>[E1 NEDD8-activating enzyme]-S-[NEDD8 protein]-yl-L-cysteine + [E2 NEDD8-conjugating enzyme]-L-cysteine = [E1 NEDD8-activating enzyme]-L-cysteine + [E2 NEDD8-conjugating enzyme]-S-[NEDD8-protein]-yl-L-cysteine.</text>
        <dbReference type="EC" id="2.3.2.34"/>
    </reaction>
</comment>
<feature type="domain" description="UBC core" evidence="26">
    <location>
        <begin position="937"/>
        <end position="1081"/>
    </location>
</feature>
<evidence type="ECO:0000256" key="25">
    <source>
        <dbReference type="SAM" id="Phobius"/>
    </source>
</evidence>
<feature type="transmembrane region" description="Helical" evidence="25">
    <location>
        <begin position="560"/>
        <end position="585"/>
    </location>
</feature>
<dbReference type="GO" id="GO:0006031">
    <property type="term" value="P:chitin biosynthetic process"/>
    <property type="evidence" value="ECO:0007669"/>
    <property type="project" value="TreeGrafter"/>
</dbReference>
<organism evidence="27 28">
    <name type="scientific">Fusarium oxysporum f. sp. cubense (strain race 1)</name>
    <name type="common">Panama disease fungus</name>
    <dbReference type="NCBI Taxonomy" id="1229664"/>
    <lineage>
        <taxon>Eukaryota</taxon>
        <taxon>Fungi</taxon>
        <taxon>Dikarya</taxon>
        <taxon>Ascomycota</taxon>
        <taxon>Pezizomycotina</taxon>
        <taxon>Sordariomycetes</taxon>
        <taxon>Hypocreomycetidae</taxon>
        <taxon>Hypocreales</taxon>
        <taxon>Nectriaceae</taxon>
        <taxon>Fusarium</taxon>
        <taxon>Fusarium oxysporum species complex</taxon>
    </lineage>
</organism>
<evidence type="ECO:0000256" key="16">
    <source>
        <dbReference type="ARBA" id="ARBA00043698"/>
    </source>
</evidence>
<evidence type="ECO:0000256" key="4">
    <source>
        <dbReference type="ARBA" id="ARBA00022475"/>
    </source>
</evidence>
<dbReference type="Pfam" id="PF08407">
    <property type="entry name" value="Chitin_synth_1N"/>
    <property type="match status" value="1"/>
</dbReference>
<evidence type="ECO:0000256" key="23">
    <source>
        <dbReference type="PROSITE-ProRule" id="PRU10133"/>
    </source>
</evidence>
<evidence type="ECO:0000256" key="24">
    <source>
        <dbReference type="SAM" id="MobiDB-lite"/>
    </source>
</evidence>
<evidence type="ECO:0000259" key="26">
    <source>
        <dbReference type="PROSITE" id="PS50127"/>
    </source>
</evidence>
<dbReference type="PANTHER" id="PTHR22914:SF11">
    <property type="entry name" value="CHITIN SYNTHASE B"/>
    <property type="match status" value="1"/>
</dbReference>
<dbReference type="PANTHER" id="PTHR22914">
    <property type="entry name" value="CHITIN SYNTHASE"/>
    <property type="match status" value="1"/>
</dbReference>
<evidence type="ECO:0000313" key="28">
    <source>
        <dbReference type="Proteomes" id="UP000016928"/>
    </source>
</evidence>
<dbReference type="STRING" id="1229664.N4U130"/>
<dbReference type="SMART" id="SM00212">
    <property type="entry name" value="UBCc"/>
    <property type="match status" value="1"/>
</dbReference>
<evidence type="ECO:0000256" key="11">
    <source>
        <dbReference type="ARBA" id="ARBA00022989"/>
    </source>
</evidence>
<dbReference type="GO" id="GO:0004100">
    <property type="term" value="F:chitin synthase activity"/>
    <property type="evidence" value="ECO:0007669"/>
    <property type="project" value="UniProtKB-EC"/>
</dbReference>
<dbReference type="OrthoDB" id="26569at2759"/>
<proteinExistence type="inferred from homology"/>
<accession>N4U130</accession>
<feature type="compositionally biased region" description="Gly residues" evidence="24">
    <location>
        <begin position="81"/>
        <end position="92"/>
    </location>
</feature>
<feature type="compositionally biased region" description="Basic and acidic residues" evidence="24">
    <location>
        <begin position="1"/>
        <end position="10"/>
    </location>
</feature>
<dbReference type="InterPro" id="IPR016135">
    <property type="entry name" value="UBQ-conjugating_enzyme/RWD"/>
</dbReference>
<keyword evidence="6" id="KW-0808">Transferase</keyword>
<keyword evidence="14" id="KW-0961">Cell wall biogenesis/degradation</keyword>
<keyword evidence="5" id="KW-0328">Glycosyltransferase</keyword>
<dbReference type="OMA" id="WHLTYIK"/>
<comment type="subcellular location">
    <subcellularLocation>
        <location evidence="1">Cell membrane</location>
        <topology evidence="1">Multi-pass membrane protein</topology>
    </subcellularLocation>
</comment>
<evidence type="ECO:0000256" key="21">
    <source>
        <dbReference type="ARBA" id="ARBA00044315"/>
    </source>
</evidence>
<feature type="compositionally biased region" description="Polar residues" evidence="24">
    <location>
        <begin position="63"/>
        <end position="78"/>
    </location>
</feature>
<evidence type="ECO:0000256" key="18">
    <source>
        <dbReference type="ARBA" id="ARBA00044084"/>
    </source>
</evidence>
<evidence type="ECO:0000256" key="14">
    <source>
        <dbReference type="ARBA" id="ARBA00023316"/>
    </source>
</evidence>
<evidence type="ECO:0000256" key="22">
    <source>
        <dbReference type="ARBA" id="ARBA00049510"/>
    </source>
</evidence>
<dbReference type="InterPro" id="IPR004835">
    <property type="entry name" value="Chitin_synth"/>
</dbReference>
<dbReference type="Pfam" id="PF00179">
    <property type="entry name" value="UQ_con"/>
    <property type="match status" value="1"/>
</dbReference>
<keyword evidence="12 25" id="KW-0472">Membrane</keyword>
<feature type="transmembrane region" description="Helical" evidence="25">
    <location>
        <begin position="834"/>
        <end position="857"/>
    </location>
</feature>
<dbReference type="Pfam" id="PF01644">
    <property type="entry name" value="Chitin_synth_1"/>
    <property type="match status" value="1"/>
</dbReference>
<reference evidence="28" key="1">
    <citation type="submission" date="2012-09" db="EMBL/GenBank/DDBJ databases">
        <title>Genome sequencing and comparative transcriptomics of race 1 and race 4 of banana pathogen: Fusarium oxysporum f. sp. cubense.</title>
        <authorList>
            <person name="Fang X."/>
            <person name="Huang J."/>
        </authorList>
    </citation>
    <scope>NUCLEOTIDE SEQUENCE [LARGE SCALE GENOMIC DNA]</scope>
    <source>
        <strain evidence="28">race 1</strain>
    </source>
</reference>
<keyword evidence="7 25" id="KW-0812">Transmembrane</keyword>
<comment type="similarity">
    <text evidence="15">Belongs to the chitin synthase family. Class III subfamily.</text>
</comment>
<sequence>MAYNGRDQEYGGHALQDLPAGGSQYHLPPQENDEEQGRGLLNSGYDQDRLGARTPPDRPVSAYSLTESYAPGASSTMPGQGPTGYGDGGSFGQFGNLDAAAPFPRPDSAFDPEDSWVERQQQPQMGGGLGRSKTRKIKLVQGSVLSIDYPVPSAIKNAVQPQYRDAESGTEEFHKMRYTAATCDPNDFTLKNGYDLRPRMYNRHTELLIAITYYNEDKVLLARTLHHTMQNIRDIVNLKKSTFWNKGGPAWQKIVVCLVFDGIDKADKNTLDVLATVGVYQDGVIKKDVDGKETVAHIFEYTSQLSVTPNQQLIRPTNEGSQNLPPVQMIFCLKQKNTKKINSHRWLFNAFGRILNPEVCILLDAGTKPSPRSLLALWEGFYNDKDLGGACGEIHAMLGKGGKKLFNPLVAVQNFEYKISNILDKPLESSFGYVSVLPGAFSAYRFRAIMGRPLEQYFHGDHTLSKMLGKKGIDGMNIFKKNMFLAEDRILCFELVAKAGQKWHLSYIKAAKGETDVPEGAAEFISQRRRWLNGSFAATLYSLMHFGRMYKSGHNIIRMFFLHIQLIYTTLNTLFAWFSLGSYWLTTSVIMDLVGTPNATSGYHAWPFGDTGTPVVNALLQYLYLAFVMLQFILALGNRPKGSKFTYIASFMVFSLIQGYILVLSAYLVVRAFDTPIGDQISRSYHHLWTQFCCLVSFPYYLLLMSTYINILMVYAFNNWHDVSWGTKGSDKAEALPSAHVTKGEKNEVVVEEVEKEQEDIDSQFEQTVRRALAPFKEEEEVEKADVEDGYKSFRTGLVVSWLFGNILLIVCITSDKFDNLGWGEPATDRKAHYFQFLLYATAVLSLVRFAGFLWFLGRTVLLVLHYPTTSPLYRAWALALHFLSSHQGLSTAHSDTAQTWAPTSTMLKIWSMKKEQKEAENAEGQATGGKKKKVTAAQLRVQKDLSELSLGSTMKTEFPDPDDILNFVLTIDPDEGMYRGSRFTFDFTINQNFPHEPPKVRCREKIYHPNIDLEGKVCLNILREDWKPVLNLNAVIVGLQFLFLEPNASDPLNKEAAEDLRNNREGFKRNVRTAMGGGVVKGRTYDRVLK</sequence>
<dbReference type="SUPFAM" id="SSF54495">
    <property type="entry name" value="UBC-like"/>
    <property type="match status" value="1"/>
</dbReference>
<protein>
    <recommendedName>
        <fullName evidence="19">NEDD8-conjugating enzyme UBC12</fullName>
        <ecNumber evidence="17">2.3.2.34</ecNumber>
        <ecNumber evidence="3">2.4.1.16</ecNumber>
    </recommendedName>
    <alternativeName>
        <fullName evidence="18">NEDD8-conjugating enzyme Ubc12</fullName>
    </alternativeName>
    <alternativeName>
        <fullName evidence="20">RUB1-conjugating enzyme</fullName>
    </alternativeName>
    <alternativeName>
        <fullName evidence="21">Ubiquitin carrier protein 12</fullName>
    </alternativeName>
</protein>
<dbReference type="EMBL" id="KB731259">
    <property type="protein sequence ID" value="ENH62496.1"/>
    <property type="molecule type" value="Genomic_DNA"/>
</dbReference>
<dbReference type="EC" id="2.4.1.16" evidence="3"/>
<dbReference type="Gene3D" id="3.10.110.10">
    <property type="entry name" value="Ubiquitin Conjugating Enzyme"/>
    <property type="match status" value="1"/>
</dbReference>
<dbReference type="PROSITE" id="PS50127">
    <property type="entry name" value="UBC_2"/>
    <property type="match status" value="1"/>
</dbReference>
<evidence type="ECO:0000256" key="17">
    <source>
        <dbReference type="ARBA" id="ARBA00044047"/>
    </source>
</evidence>
<gene>
    <name evidence="27" type="ORF">FOC1_g10012728</name>
</gene>
<keyword evidence="8" id="KW-0547">Nucleotide-binding</keyword>
<dbReference type="GO" id="GO:0030428">
    <property type="term" value="C:cell septum"/>
    <property type="evidence" value="ECO:0007669"/>
    <property type="project" value="TreeGrafter"/>
</dbReference>
<dbReference type="EC" id="2.3.2.34" evidence="17"/>
<keyword evidence="9" id="KW-0833">Ubl conjugation pathway</keyword>
<evidence type="ECO:0000256" key="5">
    <source>
        <dbReference type="ARBA" id="ARBA00022676"/>
    </source>
</evidence>
<evidence type="ECO:0000256" key="1">
    <source>
        <dbReference type="ARBA" id="ARBA00004651"/>
    </source>
</evidence>
<feature type="transmembrane region" description="Helical" evidence="25">
    <location>
        <begin position="619"/>
        <end position="638"/>
    </location>
</feature>
<evidence type="ECO:0000256" key="13">
    <source>
        <dbReference type="ARBA" id="ARBA00023180"/>
    </source>
</evidence>
<dbReference type="InterPro" id="IPR029044">
    <property type="entry name" value="Nucleotide-diphossugar_trans"/>
</dbReference>
<evidence type="ECO:0000313" key="27">
    <source>
        <dbReference type="EMBL" id="ENH62496.1"/>
    </source>
</evidence>
<feature type="region of interest" description="Disordered" evidence="24">
    <location>
        <begin position="1"/>
        <end position="133"/>
    </location>
</feature>
<evidence type="ECO:0000256" key="10">
    <source>
        <dbReference type="ARBA" id="ARBA00022840"/>
    </source>
</evidence>
<dbReference type="FunFam" id="3.10.110.10:FF:000005">
    <property type="entry name" value="NEDD8-conjugating enzyme Ubc12"/>
    <property type="match status" value="1"/>
</dbReference>
<evidence type="ECO:0000256" key="6">
    <source>
        <dbReference type="ARBA" id="ARBA00022679"/>
    </source>
</evidence>
<feature type="active site" description="Glycyl thioester intermediate" evidence="23">
    <location>
        <position position="1019"/>
    </location>
</feature>
<evidence type="ECO:0000256" key="19">
    <source>
        <dbReference type="ARBA" id="ARBA00044092"/>
    </source>
</evidence>
<comment type="pathway">
    <text evidence="2">Protein modification; protein neddylation.</text>
</comment>
<reference evidence="28" key="2">
    <citation type="journal article" date="2014" name="PLoS ONE">
        <title>Genome and Transcriptome Analysis of the Fungal Pathogen Fusarium oxysporum f. sp. cubense Causing Banana Vascular Wilt Disease.</title>
        <authorList>
            <person name="Guo L."/>
            <person name="Han L."/>
            <person name="Yang L."/>
            <person name="Zeng H."/>
            <person name="Fan D."/>
            <person name="Zhu Y."/>
            <person name="Feng Y."/>
            <person name="Wang G."/>
            <person name="Peng C."/>
            <person name="Jiang X."/>
            <person name="Zhou D."/>
            <person name="Ni P."/>
            <person name="Liang C."/>
            <person name="Liu L."/>
            <person name="Wang J."/>
            <person name="Mao C."/>
            <person name="Fang X."/>
            <person name="Peng M."/>
            <person name="Huang J."/>
        </authorList>
    </citation>
    <scope>NUCLEOTIDE SEQUENCE [LARGE SCALE GENOMIC DNA]</scope>
    <source>
        <strain evidence="28">race 1</strain>
    </source>
</reference>
<feature type="transmembrane region" description="Helical" evidence="25">
    <location>
        <begin position="645"/>
        <end position="668"/>
    </location>
</feature>
<feature type="transmembrane region" description="Helical" evidence="25">
    <location>
        <begin position="794"/>
        <end position="814"/>
    </location>
</feature>
<keyword evidence="10" id="KW-0067">ATP-binding</keyword>
<dbReference type="Proteomes" id="UP000016928">
    <property type="component" value="Unassembled WGS sequence"/>
</dbReference>